<protein>
    <submittedName>
        <fullName evidence="1">Uncharacterized protein</fullName>
    </submittedName>
</protein>
<evidence type="ECO:0000313" key="2">
    <source>
        <dbReference type="Proteomes" id="UP001375743"/>
    </source>
</evidence>
<proteinExistence type="predicted"/>
<name>A0ABU8XUB2_9PROT</name>
<organism evidence="1 2">
    <name type="scientific">Benzoatithermus flavus</name>
    <dbReference type="NCBI Taxonomy" id="3108223"/>
    <lineage>
        <taxon>Bacteria</taxon>
        <taxon>Pseudomonadati</taxon>
        <taxon>Pseudomonadota</taxon>
        <taxon>Alphaproteobacteria</taxon>
        <taxon>Geminicoccales</taxon>
        <taxon>Geminicoccaceae</taxon>
        <taxon>Benzoatithermus</taxon>
    </lineage>
</organism>
<comment type="caution">
    <text evidence="1">The sequence shown here is derived from an EMBL/GenBank/DDBJ whole genome shotgun (WGS) entry which is preliminary data.</text>
</comment>
<dbReference type="Proteomes" id="UP001375743">
    <property type="component" value="Unassembled WGS sequence"/>
</dbReference>
<dbReference type="EMBL" id="JBBLZC010000018">
    <property type="protein sequence ID" value="MEK0084787.1"/>
    <property type="molecule type" value="Genomic_DNA"/>
</dbReference>
<evidence type="ECO:0000313" key="1">
    <source>
        <dbReference type="EMBL" id="MEK0084787.1"/>
    </source>
</evidence>
<dbReference type="RefSeq" id="WP_418160639.1">
    <property type="nucleotide sequence ID" value="NZ_JBBLZC010000018.1"/>
</dbReference>
<gene>
    <name evidence="1" type="ORF">U1T56_16665</name>
</gene>
<sequence>MSLAVVRHALAAIVRVGGPLFGCLVPCSSRGELAAAEQQRLHERMLGLLTAAIGDSSRYRG</sequence>
<reference evidence="1 2" key="1">
    <citation type="submission" date="2024-01" db="EMBL/GenBank/DDBJ databases">
        <title>Multi-omics insights into the function and evolution of sodium benzoate biodegradation pathways in Benzoatithermus flavus gen. nov., sp. nov. from hot spring.</title>
        <authorList>
            <person name="Hu C.-J."/>
            <person name="Li W.-J."/>
        </authorList>
    </citation>
    <scope>NUCLEOTIDE SEQUENCE [LARGE SCALE GENOMIC DNA]</scope>
    <source>
        <strain evidence="1 2">SYSU G07066</strain>
    </source>
</reference>
<accession>A0ABU8XUB2</accession>
<keyword evidence="2" id="KW-1185">Reference proteome</keyword>